<sequence length="175" mass="20959">MNWKHNNTSRIAPLIRQVLVFIFVCTSFEAFCQFGGPPASFRDNRMNRMERPNRSMAPARRIEAYKEGYMNLKLGMSPEQAQRFWPVYRQYEAEIRTTLMLKRQNNSNSQPNGREQLDREAYYDQKLVDIRRHYTEEFLRILPPQKVSLIYKSEREFKDELIRQLGERPDSGNPY</sequence>
<organism evidence="1 2">
    <name type="scientific">Mucilaginibacter robiniae</name>
    <dbReference type="NCBI Taxonomy" id="2728022"/>
    <lineage>
        <taxon>Bacteria</taxon>
        <taxon>Pseudomonadati</taxon>
        <taxon>Bacteroidota</taxon>
        <taxon>Sphingobacteriia</taxon>
        <taxon>Sphingobacteriales</taxon>
        <taxon>Sphingobacteriaceae</taxon>
        <taxon>Mucilaginibacter</taxon>
    </lineage>
</organism>
<accession>A0A7L5DVG0</accession>
<evidence type="ECO:0008006" key="3">
    <source>
        <dbReference type="Google" id="ProtNLM"/>
    </source>
</evidence>
<dbReference type="EMBL" id="CP051682">
    <property type="protein sequence ID" value="QJD94711.1"/>
    <property type="molecule type" value="Genomic_DNA"/>
</dbReference>
<reference evidence="1 2" key="1">
    <citation type="submission" date="2020-04" db="EMBL/GenBank/DDBJ databases">
        <title>Genome sequencing of novel species.</title>
        <authorList>
            <person name="Heo J."/>
            <person name="Kim S.-J."/>
            <person name="Kim J.-S."/>
            <person name="Hong S.-B."/>
            <person name="Kwon S.-W."/>
        </authorList>
    </citation>
    <scope>NUCLEOTIDE SEQUENCE [LARGE SCALE GENOMIC DNA]</scope>
    <source>
        <strain evidence="1 2">F39-2</strain>
    </source>
</reference>
<name>A0A7L5DVG0_9SPHI</name>
<proteinExistence type="predicted"/>
<gene>
    <name evidence="1" type="ORF">HH214_01895</name>
</gene>
<dbReference type="KEGG" id="mrob:HH214_01895"/>
<evidence type="ECO:0000313" key="1">
    <source>
        <dbReference type="EMBL" id="QJD94711.1"/>
    </source>
</evidence>
<dbReference type="Proteomes" id="UP000503278">
    <property type="component" value="Chromosome"/>
</dbReference>
<protein>
    <recommendedName>
        <fullName evidence="3">Sensor of ECF-type sigma factor</fullName>
    </recommendedName>
</protein>
<keyword evidence="2" id="KW-1185">Reference proteome</keyword>
<evidence type="ECO:0000313" key="2">
    <source>
        <dbReference type="Proteomes" id="UP000503278"/>
    </source>
</evidence>
<dbReference type="RefSeq" id="WP_169605728.1">
    <property type="nucleotide sequence ID" value="NZ_CP051682.1"/>
</dbReference>
<dbReference type="AlphaFoldDB" id="A0A7L5DVG0"/>